<evidence type="ECO:0000313" key="3">
    <source>
        <dbReference type="Proteomes" id="UP000594638"/>
    </source>
</evidence>
<protein>
    <submittedName>
        <fullName evidence="2">Uncharacterized protein</fullName>
    </submittedName>
</protein>
<dbReference type="Proteomes" id="UP000594638">
    <property type="component" value="Unassembled WGS sequence"/>
</dbReference>
<gene>
    <name evidence="2" type="ORF">OLEA9_A010616</name>
</gene>
<dbReference type="PANTHER" id="PTHR36308">
    <property type="entry name" value="DENTIN SIALOPHOSPHOPROTEIN-RELATED"/>
    <property type="match status" value="1"/>
</dbReference>
<evidence type="ECO:0000256" key="1">
    <source>
        <dbReference type="SAM" id="MobiDB-lite"/>
    </source>
</evidence>
<keyword evidence="3" id="KW-1185">Reference proteome</keyword>
<dbReference type="Gramene" id="OE9A010616T1">
    <property type="protein sequence ID" value="OE9A010616C1"/>
    <property type="gene ID" value="OE9A010616"/>
</dbReference>
<dbReference type="PANTHER" id="PTHR36308:SF1">
    <property type="entry name" value="DENTIN SIALOPHOSPHOPROTEIN-RELATED"/>
    <property type="match status" value="1"/>
</dbReference>
<feature type="region of interest" description="Disordered" evidence="1">
    <location>
        <begin position="43"/>
        <end position="64"/>
    </location>
</feature>
<comment type="caution">
    <text evidence="2">The sequence shown here is derived from an EMBL/GenBank/DDBJ whole genome shotgun (WGS) entry which is preliminary data.</text>
</comment>
<dbReference type="AlphaFoldDB" id="A0A8S0V844"/>
<dbReference type="EMBL" id="CACTIH010009315">
    <property type="protein sequence ID" value="CAA3029523.1"/>
    <property type="molecule type" value="Genomic_DNA"/>
</dbReference>
<accession>A0A8S0V844</accession>
<feature type="compositionally biased region" description="Polar residues" evidence="1">
    <location>
        <begin position="44"/>
        <end position="54"/>
    </location>
</feature>
<sequence length="192" mass="21710">MPEQWTRELIGPLREKSEPVRAQGPSKGEIALSDSLNFRIAWPSESQKQDTVVSDEQPEWSKRSLNLNGVDLDNFFSEPQRDVSDKSFEQPVTGNLVNTSQLEVEAPDNLNLFQNVQPSEPAVRSSEGQNDDAFSGWEAEFQPSASKNQHGGSITSALFISYSLVLERKSRIPNHLILWVPRLVFLPTWNRF</sequence>
<feature type="region of interest" description="Disordered" evidence="1">
    <location>
        <begin position="1"/>
        <end position="29"/>
    </location>
</feature>
<proteinExistence type="predicted"/>
<reference evidence="2 3" key="1">
    <citation type="submission" date="2019-12" db="EMBL/GenBank/DDBJ databases">
        <authorList>
            <person name="Alioto T."/>
            <person name="Alioto T."/>
            <person name="Gomez Garrido J."/>
        </authorList>
    </citation>
    <scope>NUCLEOTIDE SEQUENCE [LARGE SCALE GENOMIC DNA]</scope>
</reference>
<name>A0A8S0V844_OLEEU</name>
<dbReference type="OrthoDB" id="1904894at2759"/>
<evidence type="ECO:0000313" key="2">
    <source>
        <dbReference type="EMBL" id="CAA3029523.1"/>
    </source>
</evidence>
<organism evidence="2 3">
    <name type="scientific">Olea europaea subsp. europaea</name>
    <dbReference type="NCBI Taxonomy" id="158383"/>
    <lineage>
        <taxon>Eukaryota</taxon>
        <taxon>Viridiplantae</taxon>
        <taxon>Streptophyta</taxon>
        <taxon>Embryophyta</taxon>
        <taxon>Tracheophyta</taxon>
        <taxon>Spermatophyta</taxon>
        <taxon>Magnoliopsida</taxon>
        <taxon>eudicotyledons</taxon>
        <taxon>Gunneridae</taxon>
        <taxon>Pentapetalae</taxon>
        <taxon>asterids</taxon>
        <taxon>lamiids</taxon>
        <taxon>Lamiales</taxon>
        <taxon>Oleaceae</taxon>
        <taxon>Oleeae</taxon>
        <taxon>Olea</taxon>
    </lineage>
</organism>